<feature type="transmembrane region" description="Helical" evidence="6">
    <location>
        <begin position="178"/>
        <end position="200"/>
    </location>
</feature>
<dbReference type="InterPro" id="IPR017039">
    <property type="entry name" value="Virul_fac_BrkB"/>
</dbReference>
<keyword evidence="4 6" id="KW-1133">Transmembrane helix</keyword>
<feature type="transmembrane region" description="Helical" evidence="6">
    <location>
        <begin position="29"/>
        <end position="52"/>
    </location>
</feature>
<evidence type="ECO:0000256" key="3">
    <source>
        <dbReference type="ARBA" id="ARBA00022692"/>
    </source>
</evidence>
<dbReference type="EMBL" id="JADKBR010000017">
    <property type="protein sequence ID" value="MBK8891246.1"/>
    <property type="molecule type" value="Genomic_DNA"/>
</dbReference>
<dbReference type="PANTHER" id="PTHR30213">
    <property type="entry name" value="INNER MEMBRANE PROTEIN YHJD"/>
    <property type="match status" value="1"/>
</dbReference>
<evidence type="ECO:0000256" key="4">
    <source>
        <dbReference type="ARBA" id="ARBA00022989"/>
    </source>
</evidence>
<feature type="transmembrane region" description="Helical" evidence="6">
    <location>
        <begin position="137"/>
        <end position="158"/>
    </location>
</feature>
<comment type="subcellular location">
    <subcellularLocation>
        <location evidence="1">Cell membrane</location>
        <topology evidence="1">Multi-pass membrane protein</topology>
    </subcellularLocation>
</comment>
<name>A0A9D7QID5_9RHOO</name>
<protein>
    <submittedName>
        <fullName evidence="7">YihY/virulence factor BrkB family protein</fullName>
    </submittedName>
</protein>
<dbReference type="Pfam" id="PF03631">
    <property type="entry name" value="Virul_fac_BrkB"/>
    <property type="match status" value="1"/>
</dbReference>
<accession>A0A9D7QID5</accession>
<feature type="transmembrane region" description="Helical" evidence="6">
    <location>
        <begin position="212"/>
        <end position="235"/>
    </location>
</feature>
<dbReference type="PANTHER" id="PTHR30213:SF1">
    <property type="entry name" value="INNER MEMBRANE PROTEIN YHJD"/>
    <property type="match status" value="1"/>
</dbReference>
<dbReference type="AlphaFoldDB" id="A0A9D7QID5"/>
<evidence type="ECO:0000256" key="2">
    <source>
        <dbReference type="ARBA" id="ARBA00022475"/>
    </source>
</evidence>
<feature type="transmembrane region" description="Helical" evidence="6">
    <location>
        <begin position="247"/>
        <end position="272"/>
    </location>
</feature>
<dbReference type="GO" id="GO:0005886">
    <property type="term" value="C:plasma membrane"/>
    <property type="evidence" value="ECO:0007669"/>
    <property type="project" value="UniProtKB-SubCell"/>
</dbReference>
<dbReference type="PIRSF" id="PIRSF035875">
    <property type="entry name" value="RNase_BN"/>
    <property type="match status" value="1"/>
</dbReference>
<keyword evidence="5 6" id="KW-0472">Membrane</keyword>
<reference evidence="7" key="1">
    <citation type="submission" date="2020-10" db="EMBL/GenBank/DDBJ databases">
        <title>Connecting structure to function with the recovery of over 1000 high-quality activated sludge metagenome-assembled genomes encoding full-length rRNA genes using long-read sequencing.</title>
        <authorList>
            <person name="Singleton C.M."/>
            <person name="Petriglieri F."/>
            <person name="Kristensen J.M."/>
            <person name="Kirkegaard R.H."/>
            <person name="Michaelsen T.Y."/>
            <person name="Andersen M.H."/>
            <person name="Karst S.M."/>
            <person name="Dueholm M.S."/>
            <person name="Nielsen P.H."/>
            <person name="Albertsen M."/>
        </authorList>
    </citation>
    <scope>NUCLEOTIDE SEQUENCE</scope>
    <source>
        <strain evidence="7">OdNE_18-Q3-R46-58_BAT3C.305</strain>
    </source>
</reference>
<evidence type="ECO:0000313" key="7">
    <source>
        <dbReference type="EMBL" id="MBK8891246.1"/>
    </source>
</evidence>
<proteinExistence type="predicted"/>
<keyword evidence="2" id="KW-1003">Cell membrane</keyword>
<gene>
    <name evidence="7" type="ORF">IPN75_13200</name>
</gene>
<sequence>MIFRDIADLFKAAAVNWVHDYAQSMGAALAFYTMFSIAPLLLIVISVAGLVFGEEAARGEIFDQLQGMLGAPGALAVQGLLESVSRSPETGLKTVFGLAFLFIGATSVFAELQDALDRIWRAPTRARSSGVWGLVRARLLSFGMILALGFQLTVSLAFSAGLAALNKRWDPLFHGWGTVAYMIELALGVVLATAVFAIIYKTMPRVRVDWKDVWIGATVTSVLFLAGKFLIGAYIGRSNISSGFGAAASLVIVLLWVYYSAQIFLFGAEFTWAYSHKFGSRKAQTLPVAPAVPHAPD</sequence>
<keyword evidence="3 6" id="KW-0812">Transmembrane</keyword>
<evidence type="ECO:0000313" key="8">
    <source>
        <dbReference type="Proteomes" id="UP000808146"/>
    </source>
</evidence>
<evidence type="ECO:0000256" key="1">
    <source>
        <dbReference type="ARBA" id="ARBA00004651"/>
    </source>
</evidence>
<organism evidence="7 8">
    <name type="scientific">Candidatus Dechloromonas phosphorivorans</name>
    <dbReference type="NCBI Taxonomy" id="2899244"/>
    <lineage>
        <taxon>Bacteria</taxon>
        <taxon>Pseudomonadati</taxon>
        <taxon>Pseudomonadota</taxon>
        <taxon>Betaproteobacteria</taxon>
        <taxon>Rhodocyclales</taxon>
        <taxon>Azonexaceae</taxon>
        <taxon>Dechloromonas</taxon>
    </lineage>
</organism>
<comment type="caution">
    <text evidence="7">The sequence shown here is derived from an EMBL/GenBank/DDBJ whole genome shotgun (WGS) entry which is preliminary data.</text>
</comment>
<evidence type="ECO:0000256" key="5">
    <source>
        <dbReference type="ARBA" id="ARBA00023136"/>
    </source>
</evidence>
<dbReference type="Proteomes" id="UP000808146">
    <property type="component" value="Unassembled WGS sequence"/>
</dbReference>
<evidence type="ECO:0000256" key="6">
    <source>
        <dbReference type="SAM" id="Phobius"/>
    </source>
</evidence>